<dbReference type="EMBL" id="KL197762">
    <property type="protein sequence ID" value="KDQ50307.1"/>
    <property type="molecule type" value="Genomic_DNA"/>
</dbReference>
<dbReference type="STRING" id="933084.A0A067PH22"/>
<dbReference type="Proteomes" id="UP000027265">
    <property type="component" value="Unassembled WGS sequence"/>
</dbReference>
<feature type="region of interest" description="Disordered" evidence="1">
    <location>
        <begin position="1"/>
        <end position="131"/>
    </location>
</feature>
<dbReference type="AlphaFoldDB" id="A0A067PH22"/>
<organism evidence="2 3">
    <name type="scientific">Jaapia argillacea MUCL 33604</name>
    <dbReference type="NCBI Taxonomy" id="933084"/>
    <lineage>
        <taxon>Eukaryota</taxon>
        <taxon>Fungi</taxon>
        <taxon>Dikarya</taxon>
        <taxon>Basidiomycota</taxon>
        <taxon>Agaricomycotina</taxon>
        <taxon>Agaricomycetes</taxon>
        <taxon>Agaricomycetidae</taxon>
        <taxon>Jaapiales</taxon>
        <taxon>Jaapiaceae</taxon>
        <taxon>Jaapia</taxon>
    </lineage>
</organism>
<dbReference type="PRINTS" id="PR01217">
    <property type="entry name" value="PRICHEXTENSN"/>
</dbReference>
<feature type="compositionally biased region" description="Pro residues" evidence="1">
    <location>
        <begin position="49"/>
        <end position="100"/>
    </location>
</feature>
<feature type="compositionally biased region" description="Low complexity" evidence="1">
    <location>
        <begin position="103"/>
        <end position="114"/>
    </location>
</feature>
<reference evidence="3" key="1">
    <citation type="journal article" date="2014" name="Proc. Natl. Acad. Sci. U.S.A.">
        <title>Extensive sampling of basidiomycete genomes demonstrates inadequacy of the white-rot/brown-rot paradigm for wood decay fungi.</title>
        <authorList>
            <person name="Riley R."/>
            <person name="Salamov A.A."/>
            <person name="Brown D.W."/>
            <person name="Nagy L.G."/>
            <person name="Floudas D."/>
            <person name="Held B.W."/>
            <person name="Levasseur A."/>
            <person name="Lombard V."/>
            <person name="Morin E."/>
            <person name="Otillar R."/>
            <person name="Lindquist E.A."/>
            <person name="Sun H."/>
            <person name="LaButti K.M."/>
            <person name="Schmutz J."/>
            <person name="Jabbour D."/>
            <person name="Luo H."/>
            <person name="Baker S.E."/>
            <person name="Pisabarro A.G."/>
            <person name="Walton J.D."/>
            <person name="Blanchette R.A."/>
            <person name="Henrissat B."/>
            <person name="Martin F."/>
            <person name="Cullen D."/>
            <person name="Hibbett D.S."/>
            <person name="Grigoriev I.V."/>
        </authorList>
    </citation>
    <scope>NUCLEOTIDE SEQUENCE [LARGE SCALE GENOMIC DNA]</scope>
    <source>
        <strain evidence="3">MUCL 33604</strain>
    </source>
</reference>
<keyword evidence="3" id="KW-1185">Reference proteome</keyword>
<accession>A0A067PH22</accession>
<name>A0A067PH22_9AGAM</name>
<dbReference type="HOGENOM" id="CLU_1289087_0_0_1"/>
<proteinExistence type="predicted"/>
<dbReference type="InParanoid" id="A0A067PH22"/>
<evidence type="ECO:0000256" key="1">
    <source>
        <dbReference type="SAM" id="MobiDB-lite"/>
    </source>
</evidence>
<protein>
    <submittedName>
        <fullName evidence="2">Uncharacterized protein</fullName>
    </submittedName>
</protein>
<sequence length="214" mass="22220">MQQQNQPQDGMHSPPQSPSREFAGQQPMSPPHSPLQHRHPSPHHSIHGSPPPSGGPPNGPPSGEPPNPPPPGGPPHAPPPGGQPNPPPSGGQHNPLPPGGPADGPAPSSDSDTPYNPPPPSQPGGVASLAAGQPDAWKHVLPHSLDRMHIVCPFCKALDWMDEKLANSSPLSPHFGDCCCQGKWVVSQLTPLPAELLGNPDGLWNCIKPASGKF</sequence>
<gene>
    <name evidence="2" type="ORF">JAAARDRAFT_200078</name>
</gene>
<dbReference type="OrthoDB" id="2272314at2759"/>
<evidence type="ECO:0000313" key="3">
    <source>
        <dbReference type="Proteomes" id="UP000027265"/>
    </source>
</evidence>
<evidence type="ECO:0000313" key="2">
    <source>
        <dbReference type="EMBL" id="KDQ50307.1"/>
    </source>
</evidence>
<feature type="compositionally biased region" description="Basic residues" evidence="1">
    <location>
        <begin position="35"/>
        <end position="46"/>
    </location>
</feature>